<dbReference type="InterPro" id="IPR032378">
    <property type="entry name" value="ZC3H15/TMA46_C"/>
</dbReference>
<evidence type="ECO:0000256" key="4">
    <source>
        <dbReference type="PROSITE-ProRule" id="PRU00723"/>
    </source>
</evidence>
<keyword evidence="8" id="KW-1185">Reference proteome</keyword>
<organism evidence="7 8">
    <name type="scientific">Coemansia brasiliensis</name>
    <dbReference type="NCBI Taxonomy" id="2650707"/>
    <lineage>
        <taxon>Eukaryota</taxon>
        <taxon>Fungi</taxon>
        <taxon>Fungi incertae sedis</taxon>
        <taxon>Zoopagomycota</taxon>
        <taxon>Kickxellomycotina</taxon>
        <taxon>Kickxellomycetes</taxon>
        <taxon>Kickxellales</taxon>
        <taxon>Kickxellaceae</taxon>
        <taxon>Coemansia</taxon>
    </lineage>
</organism>
<dbReference type="SMART" id="SM00356">
    <property type="entry name" value="ZnF_C3H1"/>
    <property type="match status" value="2"/>
</dbReference>
<dbReference type="OrthoDB" id="278280at2759"/>
<sequence length="357" mass="41312">MPPKKNDKGKSKKTETKQKQKKVEDLTFGLKNKNKSAKVRNYVEQVKNQVNNSGKSKDDRANETRRKAQEAKKEEEKRKQQEFMDLFKPVQQQKVPFGVDPKTVLCEFFKAGTCTRGSKCKFSHDKAVERKSEKIDLYTDMRDAKKADTMDKWDQKKLEEVTLSKHGNPRTTTTIVCKYFLEAIENGKYGWFWECPNGGDKCIYRHALPPGFVLKKDKKPEEKEEISLEEFLETERHKLGTNLTPVTLESFQKWKQERKQRKEAEELKAQQAKERAFKAGKMSNMSGRDFFEFNPQLDDGEGDDDSFDFAQYRNADGGYQQAADYSDKRGNSYDDAETSEPLAEKLDDLSINTNNKA</sequence>
<evidence type="ECO:0000256" key="5">
    <source>
        <dbReference type="SAM" id="MobiDB-lite"/>
    </source>
</evidence>
<keyword evidence="3 4" id="KW-0862">Zinc</keyword>
<feature type="domain" description="C3H1-type" evidence="6">
    <location>
        <begin position="171"/>
        <end position="209"/>
    </location>
</feature>
<comment type="caution">
    <text evidence="7">The sequence shown here is derived from an EMBL/GenBank/DDBJ whole genome shotgun (WGS) entry which is preliminary data.</text>
</comment>
<dbReference type="EMBL" id="JANBUW010000061">
    <property type="protein sequence ID" value="KAJ2849746.1"/>
    <property type="molecule type" value="Genomic_DNA"/>
</dbReference>
<feature type="compositionally biased region" description="Acidic residues" evidence="5">
    <location>
        <begin position="298"/>
        <end position="307"/>
    </location>
</feature>
<dbReference type="Pfam" id="PF16543">
    <property type="entry name" value="DFRP_C"/>
    <property type="match status" value="1"/>
</dbReference>
<dbReference type="Gene3D" id="6.20.400.10">
    <property type="match status" value="1"/>
</dbReference>
<feature type="compositionally biased region" description="Basic and acidic residues" evidence="5">
    <location>
        <begin position="257"/>
        <end position="277"/>
    </location>
</feature>
<dbReference type="GO" id="GO:0008270">
    <property type="term" value="F:zinc ion binding"/>
    <property type="evidence" value="ECO:0007669"/>
    <property type="project" value="UniProtKB-KW"/>
</dbReference>
<evidence type="ECO:0000256" key="1">
    <source>
        <dbReference type="ARBA" id="ARBA00022723"/>
    </source>
</evidence>
<protein>
    <submittedName>
        <fullName evidence="7">Translation machinery-associated protein 46</fullName>
    </submittedName>
</protein>
<accession>A0A9W8I7B4</accession>
<feature type="region of interest" description="Disordered" evidence="5">
    <location>
        <begin position="257"/>
        <end position="357"/>
    </location>
</feature>
<dbReference type="GO" id="GO:0003729">
    <property type="term" value="F:mRNA binding"/>
    <property type="evidence" value="ECO:0007669"/>
    <property type="project" value="TreeGrafter"/>
</dbReference>
<proteinExistence type="predicted"/>
<feature type="region of interest" description="Disordered" evidence="5">
    <location>
        <begin position="1"/>
        <end position="80"/>
    </location>
</feature>
<dbReference type="InterPro" id="IPR036855">
    <property type="entry name" value="Znf_CCCH_sf"/>
</dbReference>
<dbReference type="PROSITE" id="PS50103">
    <property type="entry name" value="ZF_C3H1"/>
    <property type="match status" value="2"/>
</dbReference>
<keyword evidence="2 4" id="KW-0863">Zinc-finger</keyword>
<evidence type="ECO:0000259" key="6">
    <source>
        <dbReference type="PROSITE" id="PS50103"/>
    </source>
</evidence>
<evidence type="ECO:0000313" key="7">
    <source>
        <dbReference type="EMBL" id="KAJ2849746.1"/>
    </source>
</evidence>
<feature type="compositionally biased region" description="Basic and acidic residues" evidence="5">
    <location>
        <begin position="55"/>
        <end position="80"/>
    </location>
</feature>
<dbReference type="Proteomes" id="UP001139887">
    <property type="component" value="Unassembled WGS sequence"/>
</dbReference>
<name>A0A9W8I7B4_9FUNG</name>
<dbReference type="Pfam" id="PF00642">
    <property type="entry name" value="zf-CCCH"/>
    <property type="match status" value="1"/>
</dbReference>
<gene>
    <name evidence="7" type="primary">TMA46</name>
    <name evidence="7" type="ORF">IWW36_002412</name>
</gene>
<reference evidence="7" key="1">
    <citation type="submission" date="2022-07" db="EMBL/GenBank/DDBJ databases">
        <title>Phylogenomic reconstructions and comparative analyses of Kickxellomycotina fungi.</title>
        <authorList>
            <person name="Reynolds N.K."/>
            <person name="Stajich J.E."/>
            <person name="Barry K."/>
            <person name="Grigoriev I.V."/>
            <person name="Crous P."/>
            <person name="Smith M.E."/>
        </authorList>
    </citation>
    <scope>NUCLEOTIDE SEQUENCE</scope>
    <source>
        <strain evidence="7">NRRL 1566</strain>
    </source>
</reference>
<dbReference type="AlphaFoldDB" id="A0A9W8I7B4"/>
<evidence type="ECO:0000256" key="2">
    <source>
        <dbReference type="ARBA" id="ARBA00022771"/>
    </source>
</evidence>
<dbReference type="InterPro" id="IPR000571">
    <property type="entry name" value="Znf_CCCH"/>
</dbReference>
<evidence type="ECO:0000313" key="8">
    <source>
        <dbReference type="Proteomes" id="UP001139887"/>
    </source>
</evidence>
<dbReference type="GO" id="GO:0002181">
    <property type="term" value="P:cytoplasmic translation"/>
    <property type="evidence" value="ECO:0007669"/>
    <property type="project" value="TreeGrafter"/>
</dbReference>
<feature type="compositionally biased region" description="Basic and acidic residues" evidence="5">
    <location>
        <begin position="1"/>
        <end position="25"/>
    </location>
</feature>
<dbReference type="PANTHER" id="PTHR12681">
    <property type="entry name" value="ZINC FINGER-CONTAINING PROTEIN P48ZNF"/>
    <property type="match status" value="1"/>
</dbReference>
<feature type="domain" description="C3H1-type" evidence="6">
    <location>
        <begin position="100"/>
        <end position="127"/>
    </location>
</feature>
<evidence type="ECO:0000256" key="3">
    <source>
        <dbReference type="ARBA" id="ARBA00022833"/>
    </source>
</evidence>
<dbReference type="PANTHER" id="PTHR12681:SF0">
    <property type="entry name" value="ZINC FINGER CCCH DOMAIN-CONTAINING PROTEIN 15"/>
    <property type="match status" value="1"/>
</dbReference>
<dbReference type="Gene3D" id="4.10.1000.10">
    <property type="entry name" value="Zinc finger, CCCH-type"/>
    <property type="match status" value="1"/>
</dbReference>
<keyword evidence="1 4" id="KW-0479">Metal-binding</keyword>
<dbReference type="GO" id="GO:0005829">
    <property type="term" value="C:cytosol"/>
    <property type="evidence" value="ECO:0007669"/>
    <property type="project" value="TreeGrafter"/>
</dbReference>
<feature type="zinc finger region" description="C3H1-type" evidence="4">
    <location>
        <begin position="100"/>
        <end position="127"/>
    </location>
</feature>
<feature type="zinc finger region" description="C3H1-type" evidence="4">
    <location>
        <begin position="171"/>
        <end position="209"/>
    </location>
</feature>
<dbReference type="SUPFAM" id="SSF90229">
    <property type="entry name" value="CCCH zinc finger"/>
    <property type="match status" value="1"/>
</dbReference>